<dbReference type="Proteomes" id="UP000657918">
    <property type="component" value="Chromosome 8"/>
</dbReference>
<sequence length="220" mass="25034">MKFISGKNDVTTKLITPGHSGNYRNASPGSGGRIHECAEVSRGQRETQHPQNFTLRNEQRRDMIGLAKDLWSYPNNQQLQFFCHGLFQNPHMNLNTCLQIAHHNGRIHRNFSMQVHKKLRFLIIPKSRVPPRFSCHEQIVLDLKGGSWWVVLGMVNQDSEALSIDKSSSERKFKPVRRQEAHGIACSDLKFHELLLAMSDATLTASRDAPDRPLFVNPTA</sequence>
<name>A0A835JXA7_9ROSI</name>
<keyword evidence="2" id="KW-1185">Reference proteome</keyword>
<gene>
    <name evidence="1" type="ORF">SADUNF_Sadunf08G0144000</name>
</gene>
<evidence type="ECO:0000313" key="2">
    <source>
        <dbReference type="Proteomes" id="UP000657918"/>
    </source>
</evidence>
<dbReference type="AlphaFoldDB" id="A0A835JXA7"/>
<protein>
    <submittedName>
        <fullName evidence="1">Uncharacterized protein</fullName>
    </submittedName>
</protein>
<comment type="caution">
    <text evidence="1">The sequence shown here is derived from an EMBL/GenBank/DDBJ whole genome shotgun (WGS) entry which is preliminary data.</text>
</comment>
<reference evidence="1 2" key="1">
    <citation type="submission" date="2020-10" db="EMBL/GenBank/DDBJ databases">
        <title>Plant Genome Project.</title>
        <authorList>
            <person name="Zhang R.-G."/>
        </authorList>
    </citation>
    <scope>NUCLEOTIDE SEQUENCE [LARGE SCALE GENOMIC DNA]</scope>
    <source>
        <strain evidence="1">FAFU-HL-1</strain>
        <tissue evidence="1">Leaf</tissue>
    </source>
</reference>
<evidence type="ECO:0000313" key="1">
    <source>
        <dbReference type="EMBL" id="KAF9677788.1"/>
    </source>
</evidence>
<accession>A0A835JXA7</accession>
<dbReference type="EMBL" id="JADGMS010000008">
    <property type="protein sequence ID" value="KAF9677788.1"/>
    <property type="molecule type" value="Genomic_DNA"/>
</dbReference>
<organism evidence="1 2">
    <name type="scientific">Salix dunnii</name>
    <dbReference type="NCBI Taxonomy" id="1413687"/>
    <lineage>
        <taxon>Eukaryota</taxon>
        <taxon>Viridiplantae</taxon>
        <taxon>Streptophyta</taxon>
        <taxon>Embryophyta</taxon>
        <taxon>Tracheophyta</taxon>
        <taxon>Spermatophyta</taxon>
        <taxon>Magnoliopsida</taxon>
        <taxon>eudicotyledons</taxon>
        <taxon>Gunneridae</taxon>
        <taxon>Pentapetalae</taxon>
        <taxon>rosids</taxon>
        <taxon>fabids</taxon>
        <taxon>Malpighiales</taxon>
        <taxon>Salicaceae</taxon>
        <taxon>Saliceae</taxon>
        <taxon>Salix</taxon>
    </lineage>
</organism>
<proteinExistence type="predicted"/>